<dbReference type="SUPFAM" id="SSF102588">
    <property type="entry name" value="LmbE-like"/>
    <property type="match status" value="1"/>
</dbReference>
<dbReference type="EMBL" id="CP120863">
    <property type="protein sequence ID" value="WFE91171.1"/>
    <property type="molecule type" value="Genomic_DNA"/>
</dbReference>
<accession>A0ABY8F723</accession>
<dbReference type="SUPFAM" id="SSF52317">
    <property type="entry name" value="Class I glutamine amidotransferase-like"/>
    <property type="match status" value="1"/>
</dbReference>
<proteinExistence type="predicted"/>
<dbReference type="Proteomes" id="UP001209803">
    <property type="component" value="Chromosome"/>
</dbReference>
<name>A0ABY8F723_9HYPH</name>
<dbReference type="RefSeq" id="WP_265683417.1">
    <property type="nucleotide sequence ID" value="NZ_CP120863.1"/>
</dbReference>
<organism evidence="1 2">
    <name type="scientific">Roseibium porphyridii</name>
    <dbReference type="NCBI Taxonomy" id="2866279"/>
    <lineage>
        <taxon>Bacteria</taxon>
        <taxon>Pseudomonadati</taxon>
        <taxon>Pseudomonadota</taxon>
        <taxon>Alphaproteobacteria</taxon>
        <taxon>Hyphomicrobiales</taxon>
        <taxon>Stappiaceae</taxon>
        <taxon>Roseibium</taxon>
    </lineage>
</organism>
<evidence type="ECO:0000313" key="2">
    <source>
        <dbReference type="Proteomes" id="UP001209803"/>
    </source>
</evidence>
<protein>
    <submittedName>
        <fullName evidence="1">PIG-L family deacetylase</fullName>
    </submittedName>
</protein>
<evidence type="ECO:0000313" key="1">
    <source>
        <dbReference type="EMBL" id="WFE91171.1"/>
    </source>
</evidence>
<dbReference type="Pfam" id="PF02585">
    <property type="entry name" value="PIG-L"/>
    <property type="match status" value="1"/>
</dbReference>
<dbReference type="InterPro" id="IPR003737">
    <property type="entry name" value="GlcNAc_PI_deacetylase-related"/>
</dbReference>
<dbReference type="InterPro" id="IPR024078">
    <property type="entry name" value="LmbE-like_dom_sf"/>
</dbReference>
<gene>
    <name evidence="1" type="ORF">K1718_07400</name>
</gene>
<dbReference type="Gene3D" id="3.40.50.10320">
    <property type="entry name" value="LmbE-like"/>
    <property type="match status" value="1"/>
</dbReference>
<reference evidence="1 2" key="1">
    <citation type="submission" date="2023-03" db="EMBL/GenBank/DDBJ databases">
        <title>Roseibium porphyridii sp. nov. and Roseibium rhodosorbium sp. nov. isolated from marine algae, Porphyridium cruentum and Rhodosorus marinus, respectively.</title>
        <authorList>
            <person name="Lee M.W."/>
            <person name="Choi B.J."/>
            <person name="Lee J.K."/>
            <person name="Choi D.G."/>
            <person name="Baek J.H."/>
            <person name="Bayburt H."/>
            <person name="Kim J.M."/>
            <person name="Han D.M."/>
            <person name="Kim K.H."/>
            <person name="Jeon C.O."/>
        </authorList>
    </citation>
    <scope>NUCLEOTIDE SEQUENCE [LARGE SCALE GENOMIC DNA]</scope>
    <source>
        <strain evidence="1 2">KMA01</strain>
    </source>
</reference>
<dbReference type="InterPro" id="IPR029062">
    <property type="entry name" value="Class_I_gatase-like"/>
</dbReference>
<sequence length="777" mass="85074">MPLTDLHRIARQKADPFLVQLWRALVPLRSVISFMNTGAHPDDETSQMLASFSLNHGIDLSYACSTRGEGGQNIMGREAGAALGVLRTAEMEQAADILNMRLYWLSETPDDTIFDFGFSKSGIDTLRTWDHKRTLKRFVDILREERPDIICPTFLDVPGQHGHHRAMTQAAEEAIVLAADPAYTESSYPAWQVSKMYLPAWSGAGQSYDDDLPPPPATIEVSGLGRDPVTGATFFQLGEQSRAFHQSQGMGRWIPKGREHSWPLHLKVCHLPDGEASLEAGLPSILKDLGDTPELANAQSEIEAALGAFPDASAILKHASAALSHLRAAAADISPAHSHRVARKESQLSTLIRVAAQVDCHGWLEKDTLEPTDQASISTEIDQGDAEQLDLSLHLPGHWEGDLTSVRTVNAPISDPYPSRYLPHQPDAPCLKLELTTHGVKSRTHIPFDIPPQVLPERSADLTPSSVVVNLSAPADNISIRLGNVTPPDASKTLDTPEGWAANRTETGFDIATSGNLAKGLYHLPLLLEGIPAQSVQSITRADLPPRSLCQPAKVSIRVVDAGTTTARIGYAGGGNDRVDYWLEQLGLNVSQISQDDLETDAALSRFDTIVIGIFAMKSRSDVFEALPALHRWVSNGGTLLTLYHRPWDNWHPSSTPPAPLEIGQPSLRWRVTDEAAVVTVLDPTHPLLNEPNIIGADDWSGWHKERGLYFAKSWDPQYVPLLQMSDPDEAPHKGSLLSADIGRGRHVHCALILHHQMEKLVPGAFRLMVNLVTPRQ</sequence>
<keyword evidence="2" id="KW-1185">Reference proteome</keyword>